<gene>
    <name evidence="2" type="ORF">F4553_007399</name>
</gene>
<keyword evidence="1" id="KW-0472">Membrane</keyword>
<keyword evidence="3" id="KW-1185">Reference proteome</keyword>
<dbReference type="RefSeq" id="WP_184845679.1">
    <property type="nucleotide sequence ID" value="NZ_JACHMN010000003.1"/>
</dbReference>
<keyword evidence="1" id="KW-0812">Transmembrane</keyword>
<protein>
    <submittedName>
        <fullName evidence="2">Uncharacterized protein</fullName>
    </submittedName>
</protein>
<accession>A0A841C211</accession>
<keyword evidence="1" id="KW-1133">Transmembrane helix</keyword>
<name>A0A841C211_9ACTN</name>
<dbReference type="Proteomes" id="UP000587527">
    <property type="component" value="Unassembled WGS sequence"/>
</dbReference>
<comment type="caution">
    <text evidence="2">The sequence shown here is derived from an EMBL/GenBank/DDBJ whole genome shotgun (WGS) entry which is preliminary data.</text>
</comment>
<proteinExistence type="predicted"/>
<feature type="transmembrane region" description="Helical" evidence="1">
    <location>
        <begin position="388"/>
        <end position="411"/>
    </location>
</feature>
<dbReference type="AlphaFoldDB" id="A0A841C211"/>
<evidence type="ECO:0000313" key="3">
    <source>
        <dbReference type="Proteomes" id="UP000587527"/>
    </source>
</evidence>
<feature type="transmembrane region" description="Helical" evidence="1">
    <location>
        <begin position="431"/>
        <end position="451"/>
    </location>
</feature>
<sequence length="452" mass="48772">MVEVRNEAAQDDALHRFFSTQVRPKERLAAVRKLATQLWHRGRDAVDGDDDGAATLLQWVEHLPIRDGAELRAHYGTDTEATAEALIRESASLAGWLWTAAAVVPAPPPIVHTVKVALHSLVEIRLIGELYSLYDDRGTHRDTAWLHTILHAWAVGHPVATGRVSVMSSRDIAVKLRHSYVELASDQSRLSRVIHRGRDGAELVRRLGRRFQRRLRLDPSAWPKPPAISAKEIVTAAAVDAVRKKVGLSAAAEAPGTPKEYLAEAWAQHDQARAAAGAGSAPSARLATALDAQERHLQSFSVQLKAPHIPQQRQGEPPAPTTAYAHILRADEAIDRLEAVGAQPKRLGDWPLPARNTLVYTVVSAILALPMSWLAAKTAGAADSPVVTLALLAASFCGVPAFAYGIGMIAIGKLFRPWLGGQVPRSPILGAFVSIVVPAVITAVVAALLHYL</sequence>
<evidence type="ECO:0000256" key="1">
    <source>
        <dbReference type="SAM" id="Phobius"/>
    </source>
</evidence>
<reference evidence="2 3" key="1">
    <citation type="submission" date="2020-08" db="EMBL/GenBank/DDBJ databases">
        <title>Sequencing the genomes of 1000 actinobacteria strains.</title>
        <authorList>
            <person name="Klenk H.-P."/>
        </authorList>
    </citation>
    <scope>NUCLEOTIDE SEQUENCE [LARGE SCALE GENOMIC DNA]</scope>
    <source>
        <strain evidence="2 3">DSM 45362</strain>
    </source>
</reference>
<dbReference type="EMBL" id="JACHMN010000003">
    <property type="protein sequence ID" value="MBB5873965.1"/>
    <property type="molecule type" value="Genomic_DNA"/>
</dbReference>
<evidence type="ECO:0000313" key="2">
    <source>
        <dbReference type="EMBL" id="MBB5873965.1"/>
    </source>
</evidence>
<organism evidence="2 3">
    <name type="scientific">Allocatelliglobosispora scoriae</name>
    <dbReference type="NCBI Taxonomy" id="643052"/>
    <lineage>
        <taxon>Bacteria</taxon>
        <taxon>Bacillati</taxon>
        <taxon>Actinomycetota</taxon>
        <taxon>Actinomycetes</taxon>
        <taxon>Micromonosporales</taxon>
        <taxon>Micromonosporaceae</taxon>
        <taxon>Allocatelliglobosispora</taxon>
    </lineage>
</organism>
<feature type="transmembrane region" description="Helical" evidence="1">
    <location>
        <begin position="358"/>
        <end position="376"/>
    </location>
</feature>